<name>A0A2X2WMD0_9FIRM</name>
<dbReference type="AlphaFoldDB" id="A0A2X2WMD0"/>
<proteinExistence type="predicted"/>
<evidence type="ECO:0000313" key="1">
    <source>
        <dbReference type="EMBL" id="SQB14860.1"/>
    </source>
</evidence>
<accession>A0A2X2WMD0</accession>
<organism evidence="1 2">
    <name type="scientific">Enterocloster clostridioformis</name>
    <dbReference type="NCBI Taxonomy" id="1531"/>
    <lineage>
        <taxon>Bacteria</taxon>
        <taxon>Bacillati</taxon>
        <taxon>Bacillota</taxon>
        <taxon>Clostridia</taxon>
        <taxon>Lachnospirales</taxon>
        <taxon>Lachnospiraceae</taxon>
        <taxon>Enterocloster</taxon>
    </lineage>
</organism>
<evidence type="ECO:0000313" key="2">
    <source>
        <dbReference type="Proteomes" id="UP000251853"/>
    </source>
</evidence>
<dbReference type="RefSeq" id="WP_055176028.1">
    <property type="nucleotide sequence ID" value="NZ_JAIWZC010000001.1"/>
</dbReference>
<keyword evidence="2" id="KW-1185">Reference proteome</keyword>
<dbReference type="Pfam" id="PF06995">
    <property type="entry name" value="Phage_P2_GpU"/>
    <property type="match status" value="1"/>
</dbReference>
<sequence>MAKIGTFGKLSFIVSSNTVKTFDELKWDTSAKYATHDRHLKDDLLEFLGPEPEQITFKMKFSVFLGVNPLKAVNDLRGMVRNGTAERLVIGGRVYGAYKWAIIKQSASMGTYDNKGNCWAAEVSVTLKEYGKR</sequence>
<reference evidence="1 2" key="1">
    <citation type="submission" date="2018-06" db="EMBL/GenBank/DDBJ databases">
        <authorList>
            <consortium name="Pathogen Informatics"/>
            <person name="Doyle S."/>
        </authorList>
    </citation>
    <scope>NUCLEOTIDE SEQUENCE [LARGE SCALE GENOMIC DNA]</scope>
    <source>
        <strain evidence="1 2">NCTC11224</strain>
    </source>
</reference>
<dbReference type="InterPro" id="IPR009734">
    <property type="entry name" value="Myoviridae_GpU"/>
</dbReference>
<dbReference type="Proteomes" id="UP000251853">
    <property type="component" value="Unassembled WGS sequence"/>
</dbReference>
<dbReference type="EMBL" id="UAVW01000016">
    <property type="protein sequence ID" value="SQB14860.1"/>
    <property type="molecule type" value="Genomic_DNA"/>
</dbReference>
<protein>
    <submittedName>
        <fullName evidence="1">Phage protein U</fullName>
    </submittedName>
</protein>
<gene>
    <name evidence="1" type="ORF">NCTC11224_03914</name>
</gene>